<reference evidence="2 3" key="2">
    <citation type="submission" date="2009-03" db="EMBL/GenBank/DDBJ databases">
        <title>Draft genome sequence of Roseburia inulinivorans (DSM 16841).</title>
        <authorList>
            <person name="Sudarsanam P."/>
            <person name="Ley R."/>
            <person name="Guruge J."/>
            <person name="Turnbaugh P.J."/>
            <person name="Mahowald M."/>
            <person name="Liep D."/>
            <person name="Gordon J."/>
        </authorList>
    </citation>
    <scope>NUCLEOTIDE SEQUENCE [LARGE SCALE GENOMIC DNA]</scope>
    <source>
        <strain evidence="2 3">DSM 16841</strain>
    </source>
</reference>
<comment type="caution">
    <text evidence="2">The sequence shown here is derived from an EMBL/GenBank/DDBJ whole genome shotgun (WGS) entry which is preliminary data.</text>
</comment>
<evidence type="ECO:0000256" key="1">
    <source>
        <dbReference type="SAM" id="Phobius"/>
    </source>
</evidence>
<proteinExistence type="predicted"/>
<keyword evidence="1" id="KW-0472">Membrane</keyword>
<evidence type="ECO:0000313" key="3">
    <source>
        <dbReference type="Proteomes" id="UP000003561"/>
    </source>
</evidence>
<name>C0FXZ1_9FIRM</name>
<dbReference type="Proteomes" id="UP000003561">
    <property type="component" value="Unassembled WGS sequence"/>
</dbReference>
<dbReference type="EMBL" id="ACFY01000152">
    <property type="protein sequence ID" value="EEG92575.1"/>
    <property type="molecule type" value="Genomic_DNA"/>
</dbReference>
<feature type="transmembrane region" description="Helical" evidence="1">
    <location>
        <begin position="25"/>
        <end position="42"/>
    </location>
</feature>
<keyword evidence="1" id="KW-0812">Transmembrane</keyword>
<dbReference type="AlphaFoldDB" id="C0FXZ1"/>
<accession>C0FXZ1</accession>
<evidence type="ECO:0000313" key="2">
    <source>
        <dbReference type="EMBL" id="EEG92575.1"/>
    </source>
</evidence>
<organism evidence="2 3">
    <name type="scientific">Roseburia inulinivorans DSM 16841</name>
    <dbReference type="NCBI Taxonomy" id="622312"/>
    <lineage>
        <taxon>Bacteria</taxon>
        <taxon>Bacillati</taxon>
        <taxon>Bacillota</taxon>
        <taxon>Clostridia</taxon>
        <taxon>Lachnospirales</taxon>
        <taxon>Lachnospiraceae</taxon>
        <taxon>Roseburia</taxon>
    </lineage>
</organism>
<keyword evidence="1" id="KW-1133">Transmembrane helix</keyword>
<gene>
    <name evidence="2" type="ORF">ROSEINA2194_03630</name>
</gene>
<sequence length="230" mass="25742">MGSLSGLVLLGGSLAWLIAYLINYHIEWVVIGGVILWLYAYVKSKMDKKKAESAVQDVPTVDPVLAELQVQAERGYPIMRNIMYQTAKTVAPDIGAVVPRILQEIEIPGGHYILAHNICFYQYKLDKADIRMQYQTADLLEFKALFQSVCARLIGAGNFPTLQMQNYMDAYGNWYDAVCIDVIEDVGNTFIIQAVFASPTYAEYLHQIQLNQQGADNNNAVPDANWSNPV</sequence>
<protein>
    <submittedName>
        <fullName evidence="2">Uncharacterized protein</fullName>
    </submittedName>
</protein>
<reference evidence="2 3" key="1">
    <citation type="submission" date="2009-02" db="EMBL/GenBank/DDBJ databases">
        <authorList>
            <person name="Fulton L."/>
            <person name="Clifton S."/>
            <person name="Fulton B."/>
            <person name="Xu J."/>
            <person name="Minx P."/>
            <person name="Pepin K.H."/>
            <person name="Johnson M."/>
            <person name="Bhonagiri V."/>
            <person name="Nash W.E."/>
            <person name="Mardis E.R."/>
            <person name="Wilson R.K."/>
        </authorList>
    </citation>
    <scope>NUCLEOTIDE SEQUENCE [LARGE SCALE GENOMIC DNA]</scope>
    <source>
        <strain evidence="2 3">DSM 16841</strain>
    </source>
</reference>